<protein>
    <submittedName>
        <fullName evidence="6">Chemosensory protein</fullName>
    </submittedName>
</protein>
<sequence length="234" mass="25293">MASKSVISFLLIASAAFASGSFFDYESANPLLDASDYLADYYNYNSNPHARVTRGADKKMCCGDGTIQIEESDKEMAKKCMTENGIEMPPPGDHKHGPGGPGGPGGKDFKEHMKKKACACECMGKATNMIDDDGYTKTAFIDEVVTKAPAELKDFAKTVATDCVTNMNAKAKEIGKVEANGKQCNPAFGMTVLCTIANMETECPAAQQVKSDDCDKRRGFFKMIKEKVAKGEEM</sequence>
<proteinExistence type="evidence at transcript level"/>
<comment type="subcellular location">
    <subcellularLocation>
        <location evidence="1">Secreted</location>
    </subcellularLocation>
</comment>
<dbReference type="Gene3D" id="1.10.238.270">
    <property type="match status" value="1"/>
</dbReference>
<dbReference type="AlphaFoldDB" id="A0A109QL89"/>
<evidence type="ECO:0000256" key="2">
    <source>
        <dbReference type="ARBA" id="ARBA00008098"/>
    </source>
</evidence>
<evidence type="ECO:0000313" key="6">
    <source>
        <dbReference type="EMBL" id="AMA98177.1"/>
    </source>
</evidence>
<feature type="signal peptide" evidence="5">
    <location>
        <begin position="1"/>
        <end position="20"/>
    </location>
</feature>
<evidence type="ECO:0000256" key="1">
    <source>
        <dbReference type="ARBA" id="ARBA00004613"/>
    </source>
</evidence>
<dbReference type="InterPro" id="IPR052295">
    <property type="entry name" value="Odorant-binding_protein"/>
</dbReference>
<keyword evidence="3" id="KW-0964">Secreted</keyword>
<reference evidence="6" key="1">
    <citation type="submission" date="2015-08" db="EMBL/GenBank/DDBJ databases">
        <title>Transcriptome-Based Identification and Expression Profiles of Chemosensory Genes in German Cockroach, Blattella germanica.</title>
        <authorList>
            <person name="Niu D.-J."/>
        </authorList>
    </citation>
    <scope>NUCLEOTIDE SEQUENCE</scope>
</reference>
<feature type="chain" id="PRO_5007140092" evidence="5">
    <location>
        <begin position="21"/>
        <end position="234"/>
    </location>
</feature>
<accession>A0A109QL89</accession>
<dbReference type="EMBL" id="KT381686">
    <property type="protein sequence ID" value="AMA98177.1"/>
    <property type="molecule type" value="mRNA"/>
</dbReference>
<keyword evidence="5" id="KW-0732">Signal</keyword>
<organism evidence="6">
    <name type="scientific">Blattella germanica</name>
    <name type="common">German cockroach</name>
    <name type="synonym">Blatta germanica</name>
    <dbReference type="NCBI Taxonomy" id="6973"/>
    <lineage>
        <taxon>Eukaryota</taxon>
        <taxon>Metazoa</taxon>
        <taxon>Ecdysozoa</taxon>
        <taxon>Arthropoda</taxon>
        <taxon>Hexapoda</taxon>
        <taxon>Insecta</taxon>
        <taxon>Pterygota</taxon>
        <taxon>Neoptera</taxon>
        <taxon>Polyneoptera</taxon>
        <taxon>Dictyoptera</taxon>
        <taxon>Blattodea</taxon>
        <taxon>Blaberoidea</taxon>
        <taxon>Blattellidae</taxon>
        <taxon>Blattella</taxon>
    </lineage>
</organism>
<name>A0A109QL89_BLAGE</name>
<evidence type="ECO:0000256" key="5">
    <source>
        <dbReference type="SAM" id="SignalP"/>
    </source>
</evidence>
<dbReference type="PANTHER" id="PTHR21066">
    <property type="entry name" value="ODORANT-BINDING PROTEIN 59A-RELATED"/>
    <property type="match status" value="1"/>
</dbReference>
<evidence type="ECO:0000256" key="4">
    <source>
        <dbReference type="SAM" id="MobiDB-lite"/>
    </source>
</evidence>
<dbReference type="GO" id="GO:0005576">
    <property type="term" value="C:extracellular region"/>
    <property type="evidence" value="ECO:0007669"/>
    <property type="project" value="UniProtKB-SubCell"/>
</dbReference>
<comment type="similarity">
    <text evidence="2">Belongs to the PBP/GOBP family.</text>
</comment>
<feature type="region of interest" description="Disordered" evidence="4">
    <location>
        <begin position="83"/>
        <end position="108"/>
    </location>
</feature>
<evidence type="ECO:0000256" key="3">
    <source>
        <dbReference type="ARBA" id="ARBA00022525"/>
    </source>
</evidence>